<reference evidence="4" key="1">
    <citation type="submission" date="2021-09" db="EMBL/GenBank/DDBJ databases">
        <authorList>
            <consortium name="AG Swart"/>
            <person name="Singh M."/>
            <person name="Singh A."/>
            <person name="Seah K."/>
            <person name="Emmerich C."/>
        </authorList>
    </citation>
    <scope>NUCLEOTIDE SEQUENCE</scope>
    <source>
        <strain evidence="4">ATCC30299</strain>
    </source>
</reference>
<dbReference type="PANTHER" id="PTHR15454:SF56">
    <property type="entry name" value="PROTEIN PHOSPHATASE 1 REGULATORY SUBUNIT 7-RELATED"/>
    <property type="match status" value="1"/>
</dbReference>
<keyword evidence="5" id="KW-1185">Reference proteome</keyword>
<protein>
    <recommendedName>
        <fullName evidence="6">Leucine-rich repeat protein</fullName>
    </recommendedName>
</protein>
<dbReference type="EMBL" id="CAJZBQ010000033">
    <property type="protein sequence ID" value="CAG9323228.1"/>
    <property type="molecule type" value="Genomic_DNA"/>
</dbReference>
<proteinExistence type="predicted"/>
<evidence type="ECO:0000256" key="1">
    <source>
        <dbReference type="ARBA" id="ARBA00022614"/>
    </source>
</evidence>
<organism evidence="4 5">
    <name type="scientific">Blepharisma stoltei</name>
    <dbReference type="NCBI Taxonomy" id="1481888"/>
    <lineage>
        <taxon>Eukaryota</taxon>
        <taxon>Sar</taxon>
        <taxon>Alveolata</taxon>
        <taxon>Ciliophora</taxon>
        <taxon>Postciliodesmatophora</taxon>
        <taxon>Heterotrichea</taxon>
        <taxon>Heterotrichida</taxon>
        <taxon>Blepharismidae</taxon>
        <taxon>Blepharisma</taxon>
    </lineage>
</organism>
<dbReference type="Proteomes" id="UP001162131">
    <property type="component" value="Unassembled WGS sequence"/>
</dbReference>
<evidence type="ECO:0000313" key="5">
    <source>
        <dbReference type="Proteomes" id="UP001162131"/>
    </source>
</evidence>
<keyword evidence="1" id="KW-0433">Leucine-rich repeat</keyword>
<evidence type="ECO:0008006" key="6">
    <source>
        <dbReference type="Google" id="ProtNLM"/>
    </source>
</evidence>
<dbReference type="SUPFAM" id="SSF52058">
    <property type="entry name" value="L domain-like"/>
    <property type="match status" value="1"/>
</dbReference>
<dbReference type="AlphaFoldDB" id="A0AAU9JAH4"/>
<gene>
    <name evidence="4" type="ORF">BSTOLATCC_MIC33129</name>
</gene>
<name>A0AAU9JAH4_9CILI</name>
<evidence type="ECO:0000256" key="3">
    <source>
        <dbReference type="SAM" id="Coils"/>
    </source>
</evidence>
<keyword evidence="3" id="KW-0175">Coiled coil</keyword>
<dbReference type="Gene3D" id="3.80.10.10">
    <property type="entry name" value="Ribonuclease Inhibitor"/>
    <property type="match status" value="1"/>
</dbReference>
<dbReference type="PANTHER" id="PTHR15454">
    <property type="entry name" value="NISCHARIN RELATED"/>
    <property type="match status" value="1"/>
</dbReference>
<feature type="coiled-coil region" evidence="3">
    <location>
        <begin position="691"/>
        <end position="718"/>
    </location>
</feature>
<keyword evidence="2" id="KW-0677">Repeat</keyword>
<accession>A0AAU9JAH4</accession>
<evidence type="ECO:0000313" key="4">
    <source>
        <dbReference type="EMBL" id="CAG9323228.1"/>
    </source>
</evidence>
<evidence type="ECO:0000256" key="2">
    <source>
        <dbReference type="ARBA" id="ARBA00022737"/>
    </source>
</evidence>
<comment type="caution">
    <text evidence="4">The sequence shown here is derived from an EMBL/GenBank/DDBJ whole genome shotgun (WGS) entry which is preliminary data.</text>
</comment>
<sequence length="772" mass="90724">MASSFTYHQSASKKEFSQKKTLSQALSSIPNFNGDYLNASSHQLDEITTIPLNYTKITKINLSHNNLQTLDGINQFKNLTHINVSHNYIQSFTEFLKIKNPDNLLVLNIQENPISLHPNILPLLLSIFPHLIELNNIKIHDFIKQDILDSILLSKTLMKYLYRNEKLIMSLDIDIKRLKIKYELFNALKNKINPITGPYWEDINAAHNKELKKLEGFPKLPKYNYNKIIRPYMIINYIETASKALQKNDDSNSFDQDELFRIYKWLFCEILILMENSGKNDLQTFLEKSAKETNINIDDQERLFETELLQFYQLGVVLDNAYTSKLNLNSARIDVYPFPPENSINFLNNPSSRYLKAQNLTRFPIFGCNQDYLRIILTIIKNQIDTIEILYNEKEQLLRFDASQLGLPGFSDPRIAGYSLKKDRSNKEITEETRCSPIHCFGTSPEPISLRIPVSPTQGIKSVDFDLGSDKAFLHEIEEEISSYEREYYGESRKSPQEFTFKTQKHPKDIKKLFEFYQNKINRKKSQKMMRNILNAWKRYRKINRKKQENIEKADSFYKDLQKSRYLLSWRKNCKINNLHKRSLLNKAFKGLHEACILNPKYHNSLAERHYTKKLLKKPFISLLYHTLKRKANMERAGSFYSGKLKLNSFFMLKSYAKKKRRQRIDSLASSITENKPLMAHIIKDWEESHSSKRKKDKEKAKEEINKLLKRINKSEKSIEKLWNLMKTTNKNCRCGGFKCEVCISEKAQKISEELDYLLQNIKTQKIRALMK</sequence>
<dbReference type="GO" id="GO:0005737">
    <property type="term" value="C:cytoplasm"/>
    <property type="evidence" value="ECO:0007669"/>
    <property type="project" value="TreeGrafter"/>
</dbReference>
<dbReference type="InterPro" id="IPR032675">
    <property type="entry name" value="LRR_dom_sf"/>
</dbReference>